<evidence type="ECO:0000256" key="14">
    <source>
        <dbReference type="ARBA" id="ARBA00023242"/>
    </source>
</evidence>
<keyword evidence="12" id="KW-0805">Transcription regulation</keyword>
<evidence type="ECO:0000313" key="15">
    <source>
        <dbReference type="EMBL" id="KAA6388269.1"/>
    </source>
</evidence>
<evidence type="ECO:0000256" key="11">
    <source>
        <dbReference type="ARBA" id="ARBA00022884"/>
    </source>
</evidence>
<dbReference type="InterPro" id="IPR012337">
    <property type="entry name" value="RNaseH-like_sf"/>
</dbReference>
<evidence type="ECO:0000256" key="10">
    <source>
        <dbReference type="ARBA" id="ARBA00022839"/>
    </source>
</evidence>
<keyword evidence="10" id="KW-0269">Exonuclease</keyword>
<dbReference type="Proteomes" id="UP000324800">
    <property type="component" value="Unassembled WGS sequence"/>
</dbReference>
<reference evidence="15 16" key="1">
    <citation type="submission" date="2019-03" db="EMBL/GenBank/DDBJ databases">
        <title>Single cell metagenomics reveals metabolic interactions within the superorganism composed of flagellate Streblomastix strix and complex community of Bacteroidetes bacteria on its surface.</title>
        <authorList>
            <person name="Treitli S.C."/>
            <person name="Kolisko M."/>
            <person name="Husnik F."/>
            <person name="Keeling P."/>
            <person name="Hampl V."/>
        </authorList>
    </citation>
    <scope>NUCLEOTIDE SEQUENCE [LARGE SCALE GENOMIC DNA]</scope>
    <source>
        <strain evidence="15">ST1C</strain>
    </source>
</reference>
<comment type="subcellular location">
    <subcellularLocation>
        <location evidence="3">Cytoplasm</location>
    </subcellularLocation>
    <subcellularLocation>
        <location evidence="2">Nucleus</location>
    </subcellularLocation>
</comment>
<evidence type="ECO:0000256" key="5">
    <source>
        <dbReference type="ARBA" id="ARBA00012161"/>
    </source>
</evidence>
<evidence type="ECO:0000256" key="9">
    <source>
        <dbReference type="ARBA" id="ARBA00022801"/>
    </source>
</evidence>
<sequence length="273" mass="30877">MQQNIDTDSDSAGGRIINVWKQNVQEEFARIQETVSSYPVIAMDTEFPGEVYQILTTDETTSYEKLKKNCDRLKLIQIGFSFGKKDGTIKPGASTWQFNLQYDLNCDYFAKNSLDMLLNAGLDFDKHRTDGIDPSLFCALLWTSGIMLNDNVDWITFHSSYDFGYFAKVISGEPLPDGEADFNQLVNAYFPVRYDLKLISNTKRGLNILASDCGIIRKGATHQAGSDALITLETYFSIINNDPKWSERKQEFFGRMAGLGKDIFFKSIIIKLA</sequence>
<dbReference type="GO" id="GO:0003723">
    <property type="term" value="F:RNA binding"/>
    <property type="evidence" value="ECO:0007669"/>
    <property type="project" value="UniProtKB-KW"/>
</dbReference>
<keyword evidence="13" id="KW-0804">Transcription</keyword>
<gene>
    <name evidence="15" type="ORF">EZS28_016205</name>
</gene>
<evidence type="ECO:0000256" key="12">
    <source>
        <dbReference type="ARBA" id="ARBA00023015"/>
    </source>
</evidence>
<evidence type="ECO:0000256" key="4">
    <source>
        <dbReference type="ARBA" id="ARBA00008372"/>
    </source>
</evidence>
<evidence type="ECO:0000256" key="1">
    <source>
        <dbReference type="ARBA" id="ARBA00001663"/>
    </source>
</evidence>
<comment type="catalytic activity">
    <reaction evidence="1">
        <text>Exonucleolytic cleavage of poly(A) to 5'-AMP.</text>
        <dbReference type="EC" id="3.1.13.4"/>
    </reaction>
</comment>
<dbReference type="GO" id="GO:0030014">
    <property type="term" value="C:CCR4-NOT complex"/>
    <property type="evidence" value="ECO:0007669"/>
    <property type="project" value="InterPro"/>
</dbReference>
<dbReference type="AlphaFoldDB" id="A0A5J4W172"/>
<comment type="similarity">
    <text evidence="4">Belongs to the CAF1 family.</text>
</comment>
<accession>A0A5J4W172</accession>
<dbReference type="PANTHER" id="PTHR10797">
    <property type="entry name" value="CCR4-NOT TRANSCRIPTION COMPLEX SUBUNIT"/>
    <property type="match status" value="1"/>
</dbReference>
<dbReference type="InterPro" id="IPR036397">
    <property type="entry name" value="RNaseH_sf"/>
</dbReference>
<organism evidence="15 16">
    <name type="scientific">Streblomastix strix</name>
    <dbReference type="NCBI Taxonomy" id="222440"/>
    <lineage>
        <taxon>Eukaryota</taxon>
        <taxon>Metamonada</taxon>
        <taxon>Preaxostyla</taxon>
        <taxon>Oxymonadida</taxon>
        <taxon>Streblomastigidae</taxon>
        <taxon>Streblomastix</taxon>
    </lineage>
</organism>
<evidence type="ECO:0000256" key="3">
    <source>
        <dbReference type="ARBA" id="ARBA00004496"/>
    </source>
</evidence>
<evidence type="ECO:0000256" key="2">
    <source>
        <dbReference type="ARBA" id="ARBA00004123"/>
    </source>
</evidence>
<proteinExistence type="inferred from homology"/>
<evidence type="ECO:0000256" key="8">
    <source>
        <dbReference type="ARBA" id="ARBA00022723"/>
    </source>
</evidence>
<keyword evidence="7" id="KW-0540">Nuclease</keyword>
<evidence type="ECO:0000256" key="13">
    <source>
        <dbReference type="ARBA" id="ARBA00023163"/>
    </source>
</evidence>
<dbReference type="Gene3D" id="3.30.420.10">
    <property type="entry name" value="Ribonuclease H-like superfamily/Ribonuclease H"/>
    <property type="match status" value="1"/>
</dbReference>
<dbReference type="InterPro" id="IPR039637">
    <property type="entry name" value="CNOT7/CNOT8/Pop2"/>
</dbReference>
<dbReference type="OrthoDB" id="1164111at2759"/>
<dbReference type="InterPro" id="IPR006941">
    <property type="entry name" value="RNase_CAF1"/>
</dbReference>
<keyword evidence="6" id="KW-0963">Cytoplasm</keyword>
<evidence type="ECO:0000256" key="6">
    <source>
        <dbReference type="ARBA" id="ARBA00022490"/>
    </source>
</evidence>
<dbReference type="EMBL" id="SNRW01004049">
    <property type="protein sequence ID" value="KAA6388269.1"/>
    <property type="molecule type" value="Genomic_DNA"/>
</dbReference>
<dbReference type="GO" id="GO:0005737">
    <property type="term" value="C:cytoplasm"/>
    <property type="evidence" value="ECO:0007669"/>
    <property type="project" value="UniProtKB-SubCell"/>
</dbReference>
<keyword evidence="11" id="KW-0694">RNA-binding</keyword>
<dbReference type="Pfam" id="PF04857">
    <property type="entry name" value="CAF1"/>
    <property type="match status" value="1"/>
</dbReference>
<dbReference type="EC" id="3.1.13.4" evidence="5"/>
<dbReference type="SUPFAM" id="SSF53098">
    <property type="entry name" value="Ribonuclease H-like"/>
    <property type="match status" value="1"/>
</dbReference>
<keyword evidence="8" id="KW-0479">Metal-binding</keyword>
<dbReference type="GO" id="GO:0004535">
    <property type="term" value="F:poly(A)-specific ribonuclease activity"/>
    <property type="evidence" value="ECO:0007669"/>
    <property type="project" value="UniProtKB-EC"/>
</dbReference>
<dbReference type="GO" id="GO:0046872">
    <property type="term" value="F:metal ion binding"/>
    <property type="evidence" value="ECO:0007669"/>
    <property type="project" value="UniProtKB-KW"/>
</dbReference>
<comment type="caution">
    <text evidence="15">The sequence shown here is derived from an EMBL/GenBank/DDBJ whole genome shotgun (WGS) entry which is preliminary data.</text>
</comment>
<keyword evidence="14" id="KW-0539">Nucleus</keyword>
<protein>
    <recommendedName>
        <fullName evidence="5">poly(A)-specific ribonuclease</fullName>
        <ecNumber evidence="5">3.1.13.4</ecNumber>
    </recommendedName>
</protein>
<dbReference type="GO" id="GO:0005634">
    <property type="term" value="C:nucleus"/>
    <property type="evidence" value="ECO:0007669"/>
    <property type="project" value="UniProtKB-SubCell"/>
</dbReference>
<evidence type="ECO:0000256" key="7">
    <source>
        <dbReference type="ARBA" id="ARBA00022722"/>
    </source>
</evidence>
<evidence type="ECO:0000313" key="16">
    <source>
        <dbReference type="Proteomes" id="UP000324800"/>
    </source>
</evidence>
<keyword evidence="9" id="KW-0378">Hydrolase</keyword>
<name>A0A5J4W172_9EUKA</name>